<comment type="caution">
    <text evidence="1">The sequence shown here is derived from an EMBL/GenBank/DDBJ whole genome shotgun (WGS) entry which is preliminary data.</text>
</comment>
<evidence type="ECO:0008006" key="3">
    <source>
        <dbReference type="Google" id="ProtNLM"/>
    </source>
</evidence>
<reference evidence="1" key="1">
    <citation type="journal article" date="2014" name="Int. J. Syst. Evol. Microbiol.">
        <title>Complete genome sequence of Corynebacterium casei LMG S-19264T (=DSM 44701T), isolated from a smear-ripened cheese.</title>
        <authorList>
            <consortium name="US DOE Joint Genome Institute (JGI-PGF)"/>
            <person name="Walter F."/>
            <person name="Albersmeier A."/>
            <person name="Kalinowski J."/>
            <person name="Ruckert C."/>
        </authorList>
    </citation>
    <scope>NUCLEOTIDE SEQUENCE</scope>
    <source>
        <strain evidence="1">JCM 4956</strain>
    </source>
</reference>
<dbReference type="Proteomes" id="UP000645555">
    <property type="component" value="Unassembled WGS sequence"/>
</dbReference>
<evidence type="ECO:0000313" key="1">
    <source>
        <dbReference type="EMBL" id="GGX82650.1"/>
    </source>
</evidence>
<name>A0A918U2J4_9ACTN</name>
<gene>
    <name evidence="1" type="ORF">GCM10010515_57750</name>
</gene>
<proteinExistence type="predicted"/>
<dbReference type="EMBL" id="BMWD01000024">
    <property type="protein sequence ID" value="GGX82650.1"/>
    <property type="molecule type" value="Genomic_DNA"/>
</dbReference>
<reference evidence="1" key="2">
    <citation type="submission" date="2020-09" db="EMBL/GenBank/DDBJ databases">
        <authorList>
            <person name="Sun Q."/>
            <person name="Ohkuma M."/>
        </authorList>
    </citation>
    <scope>NUCLEOTIDE SEQUENCE</scope>
    <source>
        <strain evidence="1">JCM 4956</strain>
    </source>
</reference>
<dbReference type="AlphaFoldDB" id="A0A918U2J4"/>
<sequence>MSRGTTHKAMRRLAESFTASLDTLDLQRPVDPEILLDELVRIAAAKRGRNVVLRREIFPPDTATGLWMELEEFDIIAVDRRAAVWHQVVIVGHEIWHMLKGNCGVHLGEQGQAARLLSPDGDLGDAVALATRTTFHEEAEREAEKFGLLLSRTLTSWMEASQEVGTSSLADRIGASLGHRGR</sequence>
<keyword evidence="2" id="KW-1185">Reference proteome</keyword>
<evidence type="ECO:0000313" key="2">
    <source>
        <dbReference type="Proteomes" id="UP000645555"/>
    </source>
</evidence>
<organism evidence="1 2">
    <name type="scientific">Streptomyces fructofermentans</name>
    <dbReference type="NCBI Taxonomy" id="152141"/>
    <lineage>
        <taxon>Bacteria</taxon>
        <taxon>Bacillati</taxon>
        <taxon>Actinomycetota</taxon>
        <taxon>Actinomycetes</taxon>
        <taxon>Kitasatosporales</taxon>
        <taxon>Streptomycetaceae</taxon>
        <taxon>Streptomyces</taxon>
    </lineage>
</organism>
<protein>
    <recommendedName>
        <fullName evidence="3">Toxin-antitoxin system, toxin component</fullName>
    </recommendedName>
</protein>
<accession>A0A918U2J4</accession>